<evidence type="ECO:0000256" key="6">
    <source>
        <dbReference type="SAM" id="Phobius"/>
    </source>
</evidence>
<comment type="caution">
    <text evidence="7">The sequence shown here is derived from an EMBL/GenBank/DDBJ whole genome shotgun (WGS) entry which is preliminary data.</text>
</comment>
<feature type="transmembrane region" description="Helical" evidence="6">
    <location>
        <begin position="297"/>
        <end position="315"/>
    </location>
</feature>
<keyword evidence="8" id="KW-1185">Reference proteome</keyword>
<dbReference type="RefSeq" id="WP_281488999.1">
    <property type="nucleotide sequence ID" value="NZ_JASATX010000003.1"/>
</dbReference>
<evidence type="ECO:0000313" key="7">
    <source>
        <dbReference type="EMBL" id="MDI2099220.1"/>
    </source>
</evidence>
<comment type="subcellular location">
    <subcellularLocation>
        <location evidence="1">Cell membrane</location>
        <topology evidence="1">Multi-pass membrane protein</topology>
    </subcellularLocation>
</comment>
<evidence type="ECO:0000256" key="3">
    <source>
        <dbReference type="ARBA" id="ARBA00022692"/>
    </source>
</evidence>
<feature type="transmembrane region" description="Helical" evidence="6">
    <location>
        <begin position="189"/>
        <end position="211"/>
    </location>
</feature>
<keyword evidence="3 6" id="KW-0812">Transmembrane</keyword>
<dbReference type="EMBL" id="JASATX010000003">
    <property type="protein sequence ID" value="MDI2099220.1"/>
    <property type="molecule type" value="Genomic_DNA"/>
</dbReference>
<evidence type="ECO:0000256" key="5">
    <source>
        <dbReference type="ARBA" id="ARBA00023136"/>
    </source>
</evidence>
<feature type="transmembrane region" description="Helical" evidence="6">
    <location>
        <begin position="121"/>
        <end position="144"/>
    </location>
</feature>
<keyword evidence="2" id="KW-1003">Cell membrane</keyword>
<dbReference type="PANTHER" id="PTHR32196:SF72">
    <property type="entry name" value="RIBOSE IMPORT PERMEASE PROTEIN RBSC"/>
    <property type="match status" value="1"/>
</dbReference>
<proteinExistence type="predicted"/>
<feature type="transmembrane region" description="Helical" evidence="6">
    <location>
        <begin position="59"/>
        <end position="78"/>
    </location>
</feature>
<dbReference type="AlphaFoldDB" id="A0AAW6TAY2"/>
<dbReference type="Pfam" id="PF02653">
    <property type="entry name" value="BPD_transp_2"/>
    <property type="match status" value="1"/>
</dbReference>
<dbReference type="GO" id="GO:0022857">
    <property type="term" value="F:transmembrane transporter activity"/>
    <property type="evidence" value="ECO:0007669"/>
    <property type="project" value="InterPro"/>
</dbReference>
<dbReference type="InterPro" id="IPR001851">
    <property type="entry name" value="ABC_transp_permease"/>
</dbReference>
<organism evidence="7 8">
    <name type="scientific">Ruicaihuangia caeni</name>
    <dbReference type="NCBI Taxonomy" id="3042517"/>
    <lineage>
        <taxon>Bacteria</taxon>
        <taxon>Bacillati</taxon>
        <taxon>Actinomycetota</taxon>
        <taxon>Actinomycetes</taxon>
        <taxon>Micrococcales</taxon>
        <taxon>Microbacteriaceae</taxon>
        <taxon>Ruicaihuangia</taxon>
    </lineage>
</organism>
<feature type="transmembrane region" description="Helical" evidence="6">
    <location>
        <begin position="151"/>
        <end position="169"/>
    </location>
</feature>
<sequence>MNLKGQPIKTSEAVSNVSNTPGRVRAATIADRVGPFWTLGVLVLIIAIFGVVTPNFLSQGAWIATTVATTQILILALGQTFVIATGGIDLSVGAVLGMSGMVGGLTMATLMAAGLPSGATIAIGFAAGIAAGTAAGVINGLVITKMKVTPLITTLGMLGIATGVGYLIGGGQQIATIPSDITTIGFTNLFGWIPLPVLVAAVLAVIAWYYLTKTRFGRRALAIGSSAESAKRAGINTDAHLIRIYALAGGLAGVAGMLLVARLSAASPTAGDGSELHSIAAVVIGGTSLFGGRASIAGTVIGAVIIAVLQTGLVVAAVDPFWQYVAIGVVLIVAVWADQQRSKLLARKR</sequence>
<feature type="transmembrane region" description="Helical" evidence="6">
    <location>
        <begin position="273"/>
        <end position="290"/>
    </location>
</feature>
<protein>
    <submittedName>
        <fullName evidence="7">ABC transporter permease</fullName>
    </submittedName>
</protein>
<dbReference type="GO" id="GO:0005886">
    <property type="term" value="C:plasma membrane"/>
    <property type="evidence" value="ECO:0007669"/>
    <property type="project" value="UniProtKB-SubCell"/>
</dbReference>
<keyword evidence="4 6" id="KW-1133">Transmembrane helix</keyword>
<gene>
    <name evidence="7" type="ORF">QF206_09630</name>
</gene>
<name>A0AAW6TAY2_9MICO</name>
<dbReference type="Proteomes" id="UP001321506">
    <property type="component" value="Unassembled WGS sequence"/>
</dbReference>
<evidence type="ECO:0000313" key="8">
    <source>
        <dbReference type="Proteomes" id="UP001321506"/>
    </source>
</evidence>
<evidence type="ECO:0000256" key="1">
    <source>
        <dbReference type="ARBA" id="ARBA00004651"/>
    </source>
</evidence>
<evidence type="ECO:0000256" key="4">
    <source>
        <dbReference type="ARBA" id="ARBA00022989"/>
    </source>
</evidence>
<feature type="transmembrane region" description="Helical" evidence="6">
    <location>
        <begin position="241"/>
        <end position="261"/>
    </location>
</feature>
<accession>A0AAW6TAY2</accession>
<reference evidence="7 8" key="1">
    <citation type="submission" date="2023-04" db="EMBL/GenBank/DDBJ databases">
        <title>Klugiella caeni sp. nov. isolated from the sludge of biochemical tank.</title>
        <authorList>
            <person name="Geng K."/>
        </authorList>
    </citation>
    <scope>NUCLEOTIDE SEQUENCE [LARGE SCALE GENOMIC DNA]</scope>
    <source>
        <strain evidence="7 8">YN-L-19</strain>
    </source>
</reference>
<dbReference type="CDD" id="cd06579">
    <property type="entry name" value="TM_PBP1_transp_AraH_like"/>
    <property type="match status" value="1"/>
</dbReference>
<evidence type="ECO:0000256" key="2">
    <source>
        <dbReference type="ARBA" id="ARBA00022475"/>
    </source>
</evidence>
<feature type="transmembrane region" description="Helical" evidence="6">
    <location>
        <begin position="33"/>
        <end position="53"/>
    </location>
</feature>
<feature type="transmembrane region" description="Helical" evidence="6">
    <location>
        <begin position="321"/>
        <end position="339"/>
    </location>
</feature>
<keyword evidence="5 6" id="KW-0472">Membrane</keyword>
<dbReference type="PANTHER" id="PTHR32196">
    <property type="entry name" value="ABC TRANSPORTER PERMEASE PROTEIN YPHD-RELATED-RELATED"/>
    <property type="match status" value="1"/>
</dbReference>
<feature type="transmembrane region" description="Helical" evidence="6">
    <location>
        <begin position="90"/>
        <end position="115"/>
    </location>
</feature>